<dbReference type="OMA" id="NSGMFHA"/>
<dbReference type="GO" id="GO:0006412">
    <property type="term" value="P:translation"/>
    <property type="evidence" value="ECO:0007669"/>
    <property type="project" value="InterPro"/>
</dbReference>
<evidence type="ECO:0000313" key="6">
    <source>
        <dbReference type="EnsemblMetazoa" id="MESCA012306-PA"/>
    </source>
</evidence>
<dbReference type="HOGENOM" id="CLU_100745_0_2_1"/>
<dbReference type="STRING" id="36166.T1H6H3"/>
<reference evidence="7" key="1">
    <citation type="submission" date="2013-02" db="EMBL/GenBank/DDBJ databases">
        <authorList>
            <person name="Hughes D."/>
        </authorList>
    </citation>
    <scope>NUCLEOTIDE SEQUENCE</scope>
    <source>
        <strain>Durham</strain>
        <strain evidence="7">NC isolate 2 -- Noor lab</strain>
    </source>
</reference>
<evidence type="ECO:0000313" key="7">
    <source>
        <dbReference type="Proteomes" id="UP000015102"/>
    </source>
</evidence>
<evidence type="ECO:0000256" key="2">
    <source>
        <dbReference type="ARBA" id="ARBA00022980"/>
    </source>
</evidence>
<dbReference type="Proteomes" id="UP000015102">
    <property type="component" value="Unassembled WGS sequence"/>
</dbReference>
<evidence type="ECO:0000256" key="3">
    <source>
        <dbReference type="ARBA" id="ARBA00023274"/>
    </source>
</evidence>
<accession>T1H6H3</accession>
<dbReference type="GO" id="GO:0005840">
    <property type="term" value="C:ribosome"/>
    <property type="evidence" value="ECO:0007669"/>
    <property type="project" value="UniProtKB-KW"/>
</dbReference>
<organism evidence="6 7">
    <name type="scientific">Megaselia scalaris</name>
    <name type="common">Humpbacked fly</name>
    <name type="synonym">Phora scalaris</name>
    <dbReference type="NCBI Taxonomy" id="36166"/>
    <lineage>
        <taxon>Eukaryota</taxon>
        <taxon>Metazoa</taxon>
        <taxon>Ecdysozoa</taxon>
        <taxon>Arthropoda</taxon>
        <taxon>Hexapoda</taxon>
        <taxon>Insecta</taxon>
        <taxon>Pterygota</taxon>
        <taxon>Neoptera</taxon>
        <taxon>Endopterygota</taxon>
        <taxon>Diptera</taxon>
        <taxon>Brachycera</taxon>
        <taxon>Muscomorpha</taxon>
        <taxon>Platypezoidea</taxon>
        <taxon>Phoridae</taxon>
        <taxon>Megaseliini</taxon>
        <taxon>Megaselia</taxon>
    </lineage>
</organism>
<protein>
    <recommendedName>
        <fullName evidence="4">Large ribosomal subunit protein eL33</fullName>
    </recommendedName>
    <alternativeName>
        <fullName evidence="5">60S ribosomal protein L35a</fullName>
    </alternativeName>
</protein>
<evidence type="ECO:0000256" key="5">
    <source>
        <dbReference type="ARBA" id="ARBA00035530"/>
    </source>
</evidence>
<dbReference type="GO" id="GO:0003735">
    <property type="term" value="F:structural constituent of ribosome"/>
    <property type="evidence" value="ECO:0007669"/>
    <property type="project" value="InterPro"/>
</dbReference>
<name>T1H6H3_MEGSC</name>
<dbReference type="SUPFAM" id="SSF50447">
    <property type="entry name" value="Translation proteins"/>
    <property type="match status" value="1"/>
</dbReference>
<comment type="similarity">
    <text evidence="1">Belongs to the eukaryotic ribosomal protein eL33 family.</text>
</comment>
<dbReference type="AlphaFoldDB" id="T1H6H3"/>
<dbReference type="PANTHER" id="PTHR10902">
    <property type="entry name" value="60S RIBOSOMAL PROTEIN L35A"/>
    <property type="match status" value="1"/>
</dbReference>
<proteinExistence type="inferred from homology"/>
<dbReference type="GO" id="GO:1990904">
    <property type="term" value="C:ribonucleoprotein complex"/>
    <property type="evidence" value="ECO:0007669"/>
    <property type="project" value="UniProtKB-KW"/>
</dbReference>
<sequence>KAANTERYIKPANSLKCHGLLYAKAPFTEYKRDLRNQHENHVILNIERTRRKEHGHFYIGELCVYVYKTQTRKCAPQHPERNTKLRAVYGKATRFHGCVRAHFIFQDH</sequence>
<evidence type="ECO:0000256" key="1">
    <source>
        <dbReference type="ARBA" id="ARBA00009269"/>
    </source>
</evidence>
<reference evidence="6" key="2">
    <citation type="submission" date="2015-06" db="UniProtKB">
        <authorList>
            <consortium name="EnsemblMetazoa"/>
        </authorList>
    </citation>
    <scope>IDENTIFICATION</scope>
</reference>
<dbReference type="InterPro" id="IPR009000">
    <property type="entry name" value="Transl_B-barrel_sf"/>
</dbReference>
<dbReference type="Gene3D" id="2.40.10.190">
    <property type="entry name" value="translation elongation factor selb, chain A, domain 4"/>
    <property type="match status" value="1"/>
</dbReference>
<dbReference type="Pfam" id="PF01247">
    <property type="entry name" value="Ribosomal_L35Ae"/>
    <property type="match status" value="1"/>
</dbReference>
<evidence type="ECO:0000256" key="4">
    <source>
        <dbReference type="ARBA" id="ARBA00035228"/>
    </source>
</evidence>
<keyword evidence="2" id="KW-0689">Ribosomal protein</keyword>
<keyword evidence="7" id="KW-1185">Reference proteome</keyword>
<dbReference type="InterPro" id="IPR001780">
    <property type="entry name" value="Ribosomal_eL33"/>
</dbReference>
<dbReference type="InterPro" id="IPR038661">
    <property type="entry name" value="Ribosomal_eL33_sf"/>
</dbReference>
<keyword evidence="3" id="KW-0687">Ribonucleoprotein</keyword>
<dbReference type="EnsemblMetazoa" id="MESCA012306-RA">
    <property type="protein sequence ID" value="MESCA012306-PA"/>
    <property type="gene ID" value="MESCA012306"/>
</dbReference>